<evidence type="ECO:0000259" key="12">
    <source>
        <dbReference type="Pfam" id="PF02687"/>
    </source>
</evidence>
<dbReference type="OrthoDB" id="9813411at2"/>
<dbReference type="InterPro" id="IPR004513">
    <property type="entry name" value="FtsX"/>
</dbReference>
<feature type="transmembrane region" description="Helical" evidence="11">
    <location>
        <begin position="260"/>
        <end position="282"/>
    </location>
</feature>
<dbReference type="GO" id="GO:0005886">
    <property type="term" value="C:plasma membrane"/>
    <property type="evidence" value="ECO:0007669"/>
    <property type="project" value="UniProtKB-SubCell"/>
</dbReference>
<comment type="similarity">
    <text evidence="2 10">Belongs to the ABC-4 integral membrane protein family. FtsX subfamily.</text>
</comment>
<dbReference type="Pfam" id="PF18075">
    <property type="entry name" value="FtsX_ECD"/>
    <property type="match status" value="1"/>
</dbReference>
<comment type="subcellular location">
    <subcellularLocation>
        <location evidence="1">Cell membrane</location>
        <topology evidence="1">Multi-pass membrane protein</topology>
    </subcellularLocation>
</comment>
<evidence type="ECO:0000256" key="4">
    <source>
        <dbReference type="ARBA" id="ARBA00022475"/>
    </source>
</evidence>
<comment type="caution">
    <text evidence="14">The sequence shown here is derived from an EMBL/GenBank/DDBJ whole genome shotgun (WGS) entry which is preliminary data.</text>
</comment>
<evidence type="ECO:0000256" key="6">
    <source>
        <dbReference type="ARBA" id="ARBA00022692"/>
    </source>
</evidence>
<evidence type="ECO:0000256" key="9">
    <source>
        <dbReference type="ARBA" id="ARBA00023306"/>
    </source>
</evidence>
<feature type="transmembrane region" description="Helical" evidence="11">
    <location>
        <begin position="20"/>
        <end position="45"/>
    </location>
</feature>
<reference evidence="14 15" key="1">
    <citation type="submission" date="2017-06" db="EMBL/GenBank/DDBJ databases">
        <title>Raineya orbicola gen. nov., sp. nov. a slightly thermophilic bacterium of the phylum Bacteroidetes and the description of Raineyaceae fam. nov.</title>
        <authorList>
            <person name="Albuquerque L."/>
            <person name="Polonia A.R.M."/>
            <person name="Barroso C."/>
            <person name="Froufe H.J.C."/>
            <person name="Lage O."/>
            <person name="Lobo-Da-Cunha A."/>
            <person name="Egas C."/>
            <person name="Da Costa M.S."/>
        </authorList>
    </citation>
    <scope>NUCLEOTIDE SEQUENCE [LARGE SCALE GENOMIC DNA]</scope>
    <source>
        <strain evidence="14 15">SPSPC-11</strain>
    </source>
</reference>
<dbReference type="InterPro" id="IPR003838">
    <property type="entry name" value="ABC3_permease_C"/>
</dbReference>
<keyword evidence="8 10" id="KW-0472">Membrane</keyword>
<protein>
    <recommendedName>
        <fullName evidence="3 10">Cell division protein FtsX</fullName>
    </recommendedName>
</protein>
<feature type="transmembrane region" description="Helical" evidence="11">
    <location>
        <begin position="166"/>
        <end position="188"/>
    </location>
</feature>
<gene>
    <name evidence="14" type="ORF">Rain11_0120</name>
</gene>
<organism evidence="14 15">
    <name type="scientific">Raineya orbicola</name>
    <dbReference type="NCBI Taxonomy" id="2016530"/>
    <lineage>
        <taxon>Bacteria</taxon>
        <taxon>Pseudomonadati</taxon>
        <taxon>Bacteroidota</taxon>
        <taxon>Cytophagia</taxon>
        <taxon>Cytophagales</taxon>
        <taxon>Raineyaceae</taxon>
        <taxon>Raineya</taxon>
    </lineage>
</organism>
<dbReference type="PANTHER" id="PTHR47755:SF1">
    <property type="entry name" value="CELL DIVISION PROTEIN FTSX"/>
    <property type="match status" value="1"/>
</dbReference>
<feature type="transmembrane region" description="Helical" evidence="11">
    <location>
        <begin position="228"/>
        <end position="248"/>
    </location>
</feature>
<keyword evidence="4 10" id="KW-1003">Cell membrane</keyword>
<evidence type="ECO:0000256" key="8">
    <source>
        <dbReference type="ARBA" id="ARBA00023136"/>
    </source>
</evidence>
<dbReference type="Proteomes" id="UP000233387">
    <property type="component" value="Unassembled WGS sequence"/>
</dbReference>
<evidence type="ECO:0000256" key="10">
    <source>
        <dbReference type="PIRNR" id="PIRNR003097"/>
    </source>
</evidence>
<accession>A0A2N3IKE2</accession>
<evidence type="ECO:0000313" key="15">
    <source>
        <dbReference type="Proteomes" id="UP000233387"/>
    </source>
</evidence>
<dbReference type="Pfam" id="PF02687">
    <property type="entry name" value="FtsX"/>
    <property type="match status" value="1"/>
</dbReference>
<evidence type="ECO:0000259" key="13">
    <source>
        <dbReference type="Pfam" id="PF18075"/>
    </source>
</evidence>
<evidence type="ECO:0000256" key="7">
    <source>
        <dbReference type="ARBA" id="ARBA00022989"/>
    </source>
</evidence>
<dbReference type="GO" id="GO:0051301">
    <property type="term" value="P:cell division"/>
    <property type="evidence" value="ECO:0007669"/>
    <property type="project" value="UniProtKB-KW"/>
</dbReference>
<keyword evidence="15" id="KW-1185">Reference proteome</keyword>
<sequence length="297" mass="33599">MATITQTKSKSLGSYPYTSVMTSITIALIALGVLLMLIIGIINFAERVKENVEVQVMLDNGLENEQIAQIRQLLSDKKYIRRFAGQADITFKHKDEAAKELIKDLKEDFITLLGENPLRHSFLLHIKSEFCSQEGLEQIKKELEQMKGVFEVSYAQEFSEEVNQNVAMVSFVLSAFALFMMIIVVILIHNTIRLALFSQRFIIRTMQLVGATASFIRRPFLATAFWQGLLSGAIAFTLIYVSLPYLNVGFIRLSEMFSPLQILIIGGILIVLGVFLSIFSSYRAVNKYLAMNLDELY</sequence>
<evidence type="ECO:0000256" key="2">
    <source>
        <dbReference type="ARBA" id="ARBA00007379"/>
    </source>
</evidence>
<dbReference type="InterPro" id="IPR040690">
    <property type="entry name" value="FtsX_ECD"/>
</dbReference>
<dbReference type="EMBL" id="NKXO01000002">
    <property type="protein sequence ID" value="PKQ70774.1"/>
    <property type="molecule type" value="Genomic_DNA"/>
</dbReference>
<keyword evidence="5 10" id="KW-0132">Cell division</keyword>
<dbReference type="Gene3D" id="3.30.70.3040">
    <property type="match status" value="1"/>
</dbReference>
<evidence type="ECO:0000256" key="3">
    <source>
        <dbReference type="ARBA" id="ARBA00021907"/>
    </source>
</evidence>
<dbReference type="PIRSF" id="PIRSF003097">
    <property type="entry name" value="FtsX"/>
    <property type="match status" value="1"/>
</dbReference>
<keyword evidence="6 11" id="KW-0812">Transmembrane</keyword>
<name>A0A2N3IKE2_9BACT</name>
<proteinExistence type="inferred from homology"/>
<evidence type="ECO:0000313" key="14">
    <source>
        <dbReference type="EMBL" id="PKQ70774.1"/>
    </source>
</evidence>
<evidence type="ECO:0000256" key="11">
    <source>
        <dbReference type="SAM" id="Phobius"/>
    </source>
</evidence>
<dbReference type="RefSeq" id="WP_101357389.1">
    <property type="nucleotide sequence ID" value="NZ_NKXO01000002.1"/>
</dbReference>
<dbReference type="AlphaFoldDB" id="A0A2N3IKE2"/>
<feature type="domain" description="FtsX extracellular" evidence="13">
    <location>
        <begin position="52"/>
        <end position="152"/>
    </location>
</feature>
<evidence type="ECO:0000256" key="1">
    <source>
        <dbReference type="ARBA" id="ARBA00004651"/>
    </source>
</evidence>
<keyword evidence="7 11" id="KW-1133">Transmembrane helix</keyword>
<feature type="domain" description="ABC3 transporter permease C-terminal" evidence="12">
    <location>
        <begin position="175"/>
        <end position="288"/>
    </location>
</feature>
<keyword evidence="9 10" id="KW-0131">Cell cycle</keyword>
<evidence type="ECO:0000256" key="5">
    <source>
        <dbReference type="ARBA" id="ARBA00022618"/>
    </source>
</evidence>
<dbReference type="PANTHER" id="PTHR47755">
    <property type="entry name" value="CELL DIVISION PROTEIN FTSX"/>
    <property type="match status" value="1"/>
</dbReference>